<gene>
    <name evidence="5" type="ORF">CK510_10735</name>
</gene>
<proteinExistence type="predicted"/>
<evidence type="ECO:0000259" key="4">
    <source>
        <dbReference type="Pfam" id="PF12705"/>
    </source>
</evidence>
<comment type="caution">
    <text evidence="5">The sequence shown here is derived from an EMBL/GenBank/DDBJ whole genome shotgun (WGS) entry which is preliminary data.</text>
</comment>
<keyword evidence="2" id="KW-0547">Nucleotide-binding</keyword>
<dbReference type="InterPro" id="IPR011604">
    <property type="entry name" value="PDDEXK-like_dom_sf"/>
</dbReference>
<dbReference type="EMBL" id="NTFS01000093">
    <property type="protein sequence ID" value="PAX55912.1"/>
    <property type="molecule type" value="Genomic_DNA"/>
</dbReference>
<evidence type="ECO:0000256" key="3">
    <source>
        <dbReference type="ARBA" id="ARBA00023204"/>
    </source>
</evidence>
<accession>A0A2A2TKY3</accession>
<keyword evidence="2" id="KW-0378">Hydrolase</keyword>
<dbReference type="GO" id="GO:0004386">
    <property type="term" value="F:helicase activity"/>
    <property type="evidence" value="ECO:0007669"/>
    <property type="project" value="UniProtKB-KW"/>
</dbReference>
<dbReference type="RefSeq" id="WP_095721694.1">
    <property type="nucleotide sequence ID" value="NZ_NTFS01000093.1"/>
</dbReference>
<dbReference type="AlphaFoldDB" id="A0A2A2TKY3"/>
<keyword evidence="2" id="KW-0067">ATP-binding</keyword>
<evidence type="ECO:0000313" key="5">
    <source>
        <dbReference type="EMBL" id="PAX55912.1"/>
    </source>
</evidence>
<dbReference type="Proteomes" id="UP000218238">
    <property type="component" value="Unassembled WGS sequence"/>
</dbReference>
<name>A0A2A2TKY3_9CYAN</name>
<evidence type="ECO:0000313" key="6">
    <source>
        <dbReference type="Proteomes" id="UP000218238"/>
    </source>
</evidence>
<organism evidence="5 6">
    <name type="scientific">Brunnivagina elsteri CCALA 953</name>
    <dbReference type="NCBI Taxonomy" id="987040"/>
    <lineage>
        <taxon>Bacteria</taxon>
        <taxon>Bacillati</taxon>
        <taxon>Cyanobacteriota</taxon>
        <taxon>Cyanophyceae</taxon>
        <taxon>Nostocales</taxon>
        <taxon>Calotrichaceae</taxon>
        <taxon>Brunnivagina</taxon>
    </lineage>
</organism>
<evidence type="ECO:0000256" key="2">
    <source>
        <dbReference type="ARBA" id="ARBA00022806"/>
    </source>
</evidence>
<dbReference type="Pfam" id="PF12705">
    <property type="entry name" value="PDDEXK_1"/>
    <property type="match status" value="1"/>
</dbReference>
<keyword evidence="2" id="KW-0347">Helicase</keyword>
<keyword evidence="3" id="KW-0234">DNA repair</keyword>
<feature type="domain" description="PD-(D/E)XK endonuclease-like" evidence="4">
    <location>
        <begin position="128"/>
        <end position="274"/>
    </location>
</feature>
<protein>
    <recommendedName>
        <fullName evidence="4">PD-(D/E)XK endonuclease-like domain-containing protein</fullName>
    </recommendedName>
</protein>
<dbReference type="InterPro" id="IPR038726">
    <property type="entry name" value="PDDEXK_AddAB-type"/>
</dbReference>
<keyword evidence="1" id="KW-0227">DNA damage</keyword>
<reference evidence="5 6" key="1">
    <citation type="submission" date="2017-08" db="EMBL/GenBank/DDBJ databases">
        <title>Draft genome sequence of filamentous cyanobacterium Calothrix elsteri CCALA 953.</title>
        <authorList>
            <person name="Gagunashvili A.N."/>
            <person name="Elster J."/>
            <person name="Andresson O.S."/>
        </authorList>
    </citation>
    <scope>NUCLEOTIDE SEQUENCE [LARGE SCALE GENOMIC DNA]</scope>
    <source>
        <strain evidence="5 6">CCALA 953</strain>
    </source>
</reference>
<evidence type="ECO:0000256" key="1">
    <source>
        <dbReference type="ARBA" id="ARBA00022763"/>
    </source>
</evidence>
<dbReference type="OrthoDB" id="453958at2"/>
<sequence length="283" mass="32779">MSTPERPFASYNLWSLISPAEGQKRWHCQMRRGFMKARQHEPQVKAQLKKVNASQHIGLLAQRGVYEFHYNPRLLKAANGVEKVAELLKLSESSEEVRQRVIQILKNYHSSPMLADKRILLLTRGDEGFPKAIAIEKESYSFRLYAAMDCVFIETDTSLESIPHLRTLHILDFKTGKSPFDQRQALVYLVAARYLYPGYEAVASFYNLESDKKSELLVISNHELDRVENELADIAQKHQEDMYRFNKKLQIFSIIFPPNPGYHCRFCPFKSICEFSSVSTNRI</sequence>
<dbReference type="Gene3D" id="3.90.320.10">
    <property type="match status" value="1"/>
</dbReference>
<keyword evidence="6" id="KW-1185">Reference proteome</keyword>
<dbReference type="GO" id="GO:0006281">
    <property type="term" value="P:DNA repair"/>
    <property type="evidence" value="ECO:0007669"/>
    <property type="project" value="UniProtKB-KW"/>
</dbReference>